<organism evidence="6 7">
    <name type="scientific">Nocardiopsis terrae</name>
    <dbReference type="NCBI Taxonomy" id="372655"/>
    <lineage>
        <taxon>Bacteria</taxon>
        <taxon>Bacillati</taxon>
        <taxon>Actinomycetota</taxon>
        <taxon>Actinomycetes</taxon>
        <taxon>Streptosporangiales</taxon>
        <taxon>Nocardiopsidaceae</taxon>
        <taxon>Nocardiopsis</taxon>
    </lineage>
</organism>
<dbReference type="InterPro" id="IPR036388">
    <property type="entry name" value="WH-like_DNA-bd_sf"/>
</dbReference>
<evidence type="ECO:0000259" key="5">
    <source>
        <dbReference type="PROSITE" id="PS50931"/>
    </source>
</evidence>
<keyword evidence="2" id="KW-0805">Transcription regulation</keyword>
<evidence type="ECO:0000256" key="2">
    <source>
        <dbReference type="ARBA" id="ARBA00023015"/>
    </source>
</evidence>
<protein>
    <submittedName>
        <fullName evidence="6">DNA-binding transcriptional LysR family regulator</fullName>
    </submittedName>
</protein>
<dbReference type="SUPFAM" id="SSF53850">
    <property type="entry name" value="Periplasmic binding protein-like II"/>
    <property type="match status" value="1"/>
</dbReference>
<feature type="domain" description="HTH lysR-type" evidence="5">
    <location>
        <begin position="8"/>
        <end position="65"/>
    </location>
</feature>
<name>A0ABR9HJY1_9ACTN</name>
<evidence type="ECO:0000256" key="4">
    <source>
        <dbReference type="ARBA" id="ARBA00023163"/>
    </source>
</evidence>
<dbReference type="PANTHER" id="PTHR30346:SF29">
    <property type="entry name" value="LYSR SUBSTRATE-BINDING"/>
    <property type="match status" value="1"/>
</dbReference>
<comment type="similarity">
    <text evidence="1">Belongs to the LysR transcriptional regulatory family.</text>
</comment>
<dbReference type="Pfam" id="PF00126">
    <property type="entry name" value="HTH_1"/>
    <property type="match status" value="1"/>
</dbReference>
<dbReference type="GO" id="GO:0003677">
    <property type="term" value="F:DNA binding"/>
    <property type="evidence" value="ECO:0007669"/>
    <property type="project" value="UniProtKB-KW"/>
</dbReference>
<dbReference type="Pfam" id="PF03466">
    <property type="entry name" value="LysR_substrate"/>
    <property type="match status" value="1"/>
</dbReference>
<reference evidence="6 7" key="1">
    <citation type="submission" date="2020-10" db="EMBL/GenBank/DDBJ databases">
        <title>Sequencing the genomes of 1000 actinobacteria strains.</title>
        <authorList>
            <person name="Klenk H.-P."/>
        </authorList>
    </citation>
    <scope>NUCLEOTIDE SEQUENCE [LARGE SCALE GENOMIC DNA]</scope>
    <source>
        <strain evidence="6 7">DSM 45157</strain>
    </source>
</reference>
<evidence type="ECO:0000313" key="6">
    <source>
        <dbReference type="EMBL" id="MBE1459337.1"/>
    </source>
</evidence>
<comment type="caution">
    <text evidence="6">The sequence shown here is derived from an EMBL/GenBank/DDBJ whole genome shotgun (WGS) entry which is preliminary data.</text>
</comment>
<keyword evidence="3 6" id="KW-0238">DNA-binding</keyword>
<evidence type="ECO:0000256" key="1">
    <source>
        <dbReference type="ARBA" id="ARBA00009437"/>
    </source>
</evidence>
<keyword evidence="7" id="KW-1185">Reference proteome</keyword>
<dbReference type="InterPro" id="IPR000847">
    <property type="entry name" value="LysR_HTH_N"/>
</dbReference>
<dbReference type="EMBL" id="JADBDY010000001">
    <property type="protein sequence ID" value="MBE1459337.1"/>
    <property type="molecule type" value="Genomic_DNA"/>
</dbReference>
<gene>
    <name evidence="6" type="ORF">H4W79_003551</name>
</gene>
<dbReference type="SUPFAM" id="SSF46785">
    <property type="entry name" value="Winged helix' DNA-binding domain"/>
    <property type="match status" value="1"/>
</dbReference>
<evidence type="ECO:0000313" key="7">
    <source>
        <dbReference type="Proteomes" id="UP000598217"/>
    </source>
</evidence>
<dbReference type="PROSITE" id="PS50931">
    <property type="entry name" value="HTH_LYSR"/>
    <property type="match status" value="1"/>
</dbReference>
<accession>A0ABR9HJY1</accession>
<dbReference type="CDD" id="cd08423">
    <property type="entry name" value="PBP2_LTTR_like_6"/>
    <property type="match status" value="1"/>
</dbReference>
<sequence length="314" mass="33560">MPVRVSDWDLRKLRVLRTLEELGTVRATAEALSMTPSGVSQQLSTLSQQVGVELLEAHGRRVRLTDAAHVLLRHTDVVLAQLERAEAELDGFVRGEAGRVRVGTFATAIPSLVVPALNALRGARPGLRTRVHQAEAAEVYELLAAGEIDIGLSLAAQAPTGHDGRYDRSELLTDPLDVAVPARHRLAATPALRMRDLAEEPWIYGASGPWRDITIAACAQAGFVPEQAHVASDWRAILDMVAAGMGVALIPRLAATGDAPGVALRVPHADQPRRHVVTAVRSGSGERPQIALALRALAEAAARLSTANVQLKRT</sequence>
<dbReference type="Gene3D" id="3.40.190.10">
    <property type="entry name" value="Periplasmic binding protein-like II"/>
    <property type="match status" value="2"/>
</dbReference>
<dbReference type="InterPro" id="IPR036390">
    <property type="entry name" value="WH_DNA-bd_sf"/>
</dbReference>
<keyword evidence="4" id="KW-0804">Transcription</keyword>
<dbReference type="Gene3D" id="1.10.10.10">
    <property type="entry name" value="Winged helix-like DNA-binding domain superfamily/Winged helix DNA-binding domain"/>
    <property type="match status" value="1"/>
</dbReference>
<dbReference type="Proteomes" id="UP000598217">
    <property type="component" value="Unassembled WGS sequence"/>
</dbReference>
<dbReference type="PANTHER" id="PTHR30346">
    <property type="entry name" value="TRANSCRIPTIONAL DUAL REGULATOR HCAR-RELATED"/>
    <property type="match status" value="1"/>
</dbReference>
<dbReference type="InterPro" id="IPR005119">
    <property type="entry name" value="LysR_subst-bd"/>
</dbReference>
<proteinExistence type="inferred from homology"/>
<evidence type="ECO:0000256" key="3">
    <source>
        <dbReference type="ARBA" id="ARBA00023125"/>
    </source>
</evidence>